<evidence type="ECO:0000313" key="2">
    <source>
        <dbReference type="EMBL" id="PWR75229.1"/>
    </source>
</evidence>
<protein>
    <recommendedName>
        <fullName evidence="1">PEGA domain-containing protein</fullName>
    </recommendedName>
</protein>
<feature type="domain" description="PEGA" evidence="1">
    <location>
        <begin position="184"/>
        <end position="255"/>
    </location>
</feature>
<dbReference type="RefSeq" id="WP_109940091.1">
    <property type="nucleotide sequence ID" value="NZ_QGMZ01000011.1"/>
</dbReference>
<keyword evidence="3" id="KW-1185">Reference proteome</keyword>
<reference evidence="2 3" key="1">
    <citation type="submission" date="2018-05" db="EMBL/GenBank/DDBJ databases">
        <title>Draft genome of Methanospirillum stamsii Pt1.</title>
        <authorList>
            <person name="Dueholm M.S."/>
            <person name="Nielsen P.H."/>
            <person name="Bakmann L.F."/>
            <person name="Otzen D.E."/>
        </authorList>
    </citation>
    <scope>NUCLEOTIDE SEQUENCE [LARGE SCALE GENOMIC DNA]</scope>
    <source>
        <strain evidence="2 3">Pt1</strain>
    </source>
</reference>
<name>A0A2V2N5Y6_9EURY</name>
<dbReference type="Proteomes" id="UP000245934">
    <property type="component" value="Unassembled WGS sequence"/>
</dbReference>
<gene>
    <name evidence="2" type="ORF">DLD82_05410</name>
</gene>
<dbReference type="EMBL" id="QGMZ01000011">
    <property type="protein sequence ID" value="PWR75229.1"/>
    <property type="molecule type" value="Genomic_DNA"/>
</dbReference>
<dbReference type="InterPro" id="IPR013229">
    <property type="entry name" value="PEGA"/>
</dbReference>
<feature type="domain" description="PEGA" evidence="1">
    <location>
        <begin position="262"/>
        <end position="332"/>
    </location>
</feature>
<feature type="domain" description="PEGA" evidence="1">
    <location>
        <begin position="110"/>
        <end position="159"/>
    </location>
</feature>
<organism evidence="2 3">
    <name type="scientific">Methanospirillum stamsii</name>
    <dbReference type="NCBI Taxonomy" id="1277351"/>
    <lineage>
        <taxon>Archaea</taxon>
        <taxon>Methanobacteriati</taxon>
        <taxon>Methanobacteriota</taxon>
        <taxon>Stenosarchaea group</taxon>
        <taxon>Methanomicrobia</taxon>
        <taxon>Methanomicrobiales</taxon>
        <taxon>Methanospirillaceae</taxon>
        <taxon>Methanospirillum</taxon>
    </lineage>
</organism>
<evidence type="ECO:0000259" key="1">
    <source>
        <dbReference type="Pfam" id="PF08308"/>
    </source>
</evidence>
<proteinExistence type="predicted"/>
<comment type="caution">
    <text evidence="2">The sequence shown here is derived from an EMBL/GenBank/DDBJ whole genome shotgun (WGS) entry which is preliminary data.</text>
</comment>
<dbReference type="Pfam" id="PF08308">
    <property type="entry name" value="PEGA"/>
    <property type="match status" value="3"/>
</dbReference>
<dbReference type="PANTHER" id="PTHR36194">
    <property type="entry name" value="S-LAYER-LIKE PROTEIN"/>
    <property type="match status" value="1"/>
</dbReference>
<evidence type="ECO:0000313" key="3">
    <source>
        <dbReference type="Proteomes" id="UP000245934"/>
    </source>
</evidence>
<dbReference type="AlphaFoldDB" id="A0A2V2N5Y6"/>
<dbReference type="OrthoDB" id="95942at2157"/>
<sequence>MGKGMRIFSMIFLIIIFLTSIGYCEETKRSEIPGMFSISTDPPGAEIILQNFSLGTTPLLYIPSSDLKVPFIFEIIKPGYYLEVRNITELPQSGNTITISISLKPSPQFGRITILAKPDGSLVSLDGDKPVEVPYTYDKVPVGNHSIIVSKSGYKTYKNSQLFVNADKDIVLQVFLISNTENKVLVVMTSPPDAEILVDGIYRGTTLGSIPLKIGPLIDGKHIVKTRLTGYKDIVTEVVTQEFISTNLDLILEPINAIPKSASLKVRTNPYGADVMLSGIWAGQTPILGYLEVKNIPSNRYYLTISLLGYENVSEWIEPKEGENIIIERTLKSIK</sequence>
<dbReference type="PANTHER" id="PTHR36194:SF1">
    <property type="entry name" value="S-LAYER-LIKE PROTEIN"/>
    <property type="match status" value="1"/>
</dbReference>
<accession>A0A2V2N5Y6</accession>